<dbReference type="InterPro" id="IPR022193">
    <property type="entry name" value="DUF3718"/>
</dbReference>
<dbReference type="EMBL" id="MJIC01000010">
    <property type="protein sequence ID" value="OFI34933.1"/>
    <property type="molecule type" value="Genomic_DNA"/>
</dbReference>
<evidence type="ECO:0000313" key="2">
    <source>
        <dbReference type="EMBL" id="OFI34933.1"/>
    </source>
</evidence>
<feature type="signal peptide" evidence="1">
    <location>
        <begin position="1"/>
        <end position="25"/>
    </location>
</feature>
<comment type="caution">
    <text evidence="2">The sequence shown here is derived from an EMBL/GenBank/DDBJ whole genome shotgun (WGS) entry which is preliminary data.</text>
</comment>
<sequence length="132" mass="14531">MNTSKYLPVTLTVLSLSAVCGTAMAENYPKEMEEDLISVCRNAAEDDRMGLRKAVKDFAPTTKITQKAYRVLANGLVCNGMGLTAFARYHGATETYNVLKQYTYPNVIIEIKEMTISRAVPEDITVAMSPGK</sequence>
<reference evidence="2 3" key="1">
    <citation type="submission" date="2016-09" db="EMBL/GenBank/DDBJ databases">
        <title>Alteromonas lipolytica, a new species isolated from sea water.</title>
        <authorList>
            <person name="Wu Y.-H."/>
            <person name="Cheng H."/>
            <person name="Xu X.-W."/>
        </authorList>
    </citation>
    <scope>NUCLEOTIDE SEQUENCE [LARGE SCALE GENOMIC DNA]</scope>
    <source>
        <strain evidence="2 3">JW12</strain>
    </source>
</reference>
<gene>
    <name evidence="2" type="ORF">BFC17_15315</name>
</gene>
<evidence type="ECO:0008006" key="4">
    <source>
        <dbReference type="Google" id="ProtNLM"/>
    </source>
</evidence>
<keyword evidence="1" id="KW-0732">Signal</keyword>
<evidence type="ECO:0000256" key="1">
    <source>
        <dbReference type="SAM" id="SignalP"/>
    </source>
</evidence>
<feature type="chain" id="PRO_5009214229" description="DUF3718 domain-containing protein" evidence="1">
    <location>
        <begin position="26"/>
        <end position="132"/>
    </location>
</feature>
<dbReference type="Proteomes" id="UP000176037">
    <property type="component" value="Unassembled WGS sequence"/>
</dbReference>
<dbReference type="AlphaFoldDB" id="A0A1E8FHJ1"/>
<dbReference type="OrthoDB" id="6332255at2"/>
<dbReference type="Pfam" id="PF12514">
    <property type="entry name" value="DUF3718"/>
    <property type="match status" value="1"/>
</dbReference>
<evidence type="ECO:0000313" key="3">
    <source>
        <dbReference type="Proteomes" id="UP000176037"/>
    </source>
</evidence>
<keyword evidence="3" id="KW-1185">Reference proteome</keyword>
<protein>
    <recommendedName>
        <fullName evidence="4">DUF3718 domain-containing protein</fullName>
    </recommendedName>
</protein>
<proteinExistence type="predicted"/>
<name>A0A1E8FHJ1_9ALTE</name>
<organism evidence="2 3">
    <name type="scientific">Alteromonas lipolytica</name>
    <dbReference type="NCBI Taxonomy" id="1856405"/>
    <lineage>
        <taxon>Bacteria</taxon>
        <taxon>Pseudomonadati</taxon>
        <taxon>Pseudomonadota</taxon>
        <taxon>Gammaproteobacteria</taxon>
        <taxon>Alteromonadales</taxon>
        <taxon>Alteromonadaceae</taxon>
        <taxon>Alteromonas/Salinimonas group</taxon>
        <taxon>Alteromonas</taxon>
    </lineage>
</organism>
<accession>A0A1E8FHJ1</accession>
<dbReference type="RefSeq" id="WP_070175851.1">
    <property type="nucleotide sequence ID" value="NZ_BMJR01000001.1"/>
</dbReference>